<dbReference type="Gene3D" id="3.40.720.10">
    <property type="entry name" value="Alkaline Phosphatase, subunit A"/>
    <property type="match status" value="1"/>
</dbReference>
<dbReference type="SUPFAM" id="SSF53649">
    <property type="entry name" value="Alkaline phosphatase-like"/>
    <property type="match status" value="1"/>
</dbReference>
<keyword evidence="6 8" id="KW-0464">Manganese</keyword>
<protein>
    <recommendedName>
        <fullName evidence="8 9">2,3-bisphosphoglycerate-independent phosphoglycerate mutase</fullName>
        <shortName evidence="8">BPG-independent PGAM</shortName>
        <shortName evidence="8">Phosphoglyceromutase</shortName>
        <shortName evidence="8">iPGM</shortName>
        <ecNumber evidence="8 9">5.4.2.12</ecNumber>
    </recommendedName>
</protein>
<feature type="binding site" evidence="8">
    <location>
        <position position="402"/>
    </location>
    <ligand>
        <name>Mn(2+)</name>
        <dbReference type="ChEBI" id="CHEBI:29035"/>
        <label>1</label>
    </ligand>
</feature>
<feature type="binding site" evidence="8">
    <location>
        <position position="406"/>
    </location>
    <ligand>
        <name>Mn(2+)</name>
        <dbReference type="ChEBI" id="CHEBI:29035"/>
        <label>1</label>
    </ligand>
</feature>
<evidence type="ECO:0000256" key="7">
    <source>
        <dbReference type="ARBA" id="ARBA00023235"/>
    </source>
</evidence>
<feature type="binding site" evidence="8">
    <location>
        <position position="444"/>
    </location>
    <ligand>
        <name>Mn(2+)</name>
        <dbReference type="ChEBI" id="CHEBI:29035"/>
        <label>2</label>
    </ligand>
</feature>
<feature type="binding site" evidence="8">
    <location>
        <position position="68"/>
    </location>
    <ligand>
        <name>Mn(2+)</name>
        <dbReference type="ChEBI" id="CHEBI:29035"/>
        <label>2</label>
    </ligand>
</feature>
<feature type="binding site" evidence="8">
    <location>
        <position position="18"/>
    </location>
    <ligand>
        <name>Mn(2+)</name>
        <dbReference type="ChEBI" id="CHEBI:29035"/>
        <label>2</label>
    </ligand>
</feature>
<accession>A0ABZ0QPN8</accession>
<comment type="similarity">
    <text evidence="3 8">Belongs to the BPG-independent phosphoglycerate mutase family.</text>
</comment>
<organism evidence="12 13">
    <name type="scientific">Thermaerobacter composti</name>
    <dbReference type="NCBI Taxonomy" id="554949"/>
    <lineage>
        <taxon>Bacteria</taxon>
        <taxon>Bacillati</taxon>
        <taxon>Bacillota</taxon>
        <taxon>Clostridia</taxon>
        <taxon>Eubacteriales</taxon>
        <taxon>Clostridiales Family XVII. Incertae Sedis</taxon>
        <taxon>Thermaerobacter</taxon>
    </lineage>
</organism>
<comment type="cofactor">
    <cofactor evidence="8">
        <name>Mn(2+)</name>
        <dbReference type="ChEBI" id="CHEBI:29035"/>
    </cofactor>
    <text evidence="8">Binds 2 manganese ions per subunit.</text>
</comment>
<feature type="domain" description="BPG-independent PGAM N-terminal" evidence="11">
    <location>
        <begin position="88"/>
        <end position="299"/>
    </location>
</feature>
<feature type="binding site" evidence="8">
    <location>
        <begin position="261"/>
        <end position="264"/>
    </location>
    <ligand>
        <name>substrate</name>
    </ligand>
</feature>
<feature type="binding site" evidence="8">
    <location>
        <position position="443"/>
    </location>
    <ligand>
        <name>Mn(2+)</name>
        <dbReference type="ChEBI" id="CHEBI:29035"/>
        <label>2</label>
    </ligand>
</feature>
<dbReference type="Pfam" id="PF01676">
    <property type="entry name" value="Metalloenzyme"/>
    <property type="match status" value="1"/>
</dbReference>
<dbReference type="InterPro" id="IPR017850">
    <property type="entry name" value="Alkaline_phosphatase_core_sf"/>
</dbReference>
<dbReference type="PANTHER" id="PTHR31637">
    <property type="entry name" value="2,3-BISPHOSPHOGLYCERATE-INDEPENDENT PHOSPHOGLYCERATE MUTASE"/>
    <property type="match status" value="1"/>
</dbReference>
<dbReference type="InterPro" id="IPR036646">
    <property type="entry name" value="PGAM_B_sf"/>
</dbReference>
<evidence type="ECO:0000259" key="11">
    <source>
        <dbReference type="Pfam" id="PF06415"/>
    </source>
</evidence>
<evidence type="ECO:0000256" key="4">
    <source>
        <dbReference type="ARBA" id="ARBA00022723"/>
    </source>
</evidence>
<comment type="function">
    <text evidence="8">Catalyzes the interconversion of 2-phosphoglycerate and 3-phosphoglycerate.</text>
</comment>
<feature type="binding site" evidence="8">
    <location>
        <position position="335"/>
    </location>
    <ligand>
        <name>substrate</name>
    </ligand>
</feature>
<keyword evidence="4 8" id="KW-0479">Metal-binding</keyword>
<feature type="active site" description="Phosphoserine intermediate" evidence="8">
    <location>
        <position position="68"/>
    </location>
</feature>
<feature type="binding site" evidence="8">
    <location>
        <begin position="158"/>
        <end position="159"/>
    </location>
    <ligand>
        <name>substrate</name>
    </ligand>
</feature>
<keyword evidence="7 8" id="KW-0413">Isomerase</keyword>
<feature type="binding site" evidence="8">
    <location>
        <position position="129"/>
    </location>
    <ligand>
        <name>substrate</name>
    </ligand>
</feature>
<dbReference type="InterPro" id="IPR006124">
    <property type="entry name" value="Metalloenzyme"/>
</dbReference>
<keyword evidence="5 8" id="KW-0324">Glycolysis</keyword>
<proteinExistence type="inferred from homology"/>
<name>A0ABZ0QPN8_9FIRM</name>
<evidence type="ECO:0000256" key="1">
    <source>
        <dbReference type="ARBA" id="ARBA00000370"/>
    </source>
</evidence>
<dbReference type="SUPFAM" id="SSF64158">
    <property type="entry name" value="2,3-Bisphosphoglycerate-independent phosphoglycerate mutase, substrate-binding domain"/>
    <property type="match status" value="1"/>
</dbReference>
<gene>
    <name evidence="8 12" type="primary">gpmI</name>
    <name evidence="12" type="ORF">Q5761_11635</name>
</gene>
<keyword evidence="13" id="KW-1185">Reference proteome</keyword>
<dbReference type="EMBL" id="CP132508">
    <property type="protein sequence ID" value="WPD18983.1"/>
    <property type="molecule type" value="Genomic_DNA"/>
</dbReference>
<dbReference type="PIRSF" id="PIRSF001492">
    <property type="entry name" value="IPGAM"/>
    <property type="match status" value="1"/>
</dbReference>
<dbReference type="Gene3D" id="3.40.1450.10">
    <property type="entry name" value="BPG-independent phosphoglycerate mutase, domain B"/>
    <property type="match status" value="1"/>
</dbReference>
<dbReference type="CDD" id="cd16010">
    <property type="entry name" value="iPGM"/>
    <property type="match status" value="1"/>
</dbReference>
<dbReference type="InterPro" id="IPR005995">
    <property type="entry name" value="Pgm_bpd_ind"/>
</dbReference>
<evidence type="ECO:0000256" key="2">
    <source>
        <dbReference type="ARBA" id="ARBA00004798"/>
    </source>
</evidence>
<dbReference type="PANTHER" id="PTHR31637:SF0">
    <property type="entry name" value="2,3-BISPHOSPHOGLYCERATE-INDEPENDENT PHOSPHOGLYCERATE MUTASE"/>
    <property type="match status" value="1"/>
</dbReference>
<dbReference type="NCBIfam" id="TIGR01307">
    <property type="entry name" value="pgm_bpd_ind"/>
    <property type="match status" value="1"/>
</dbReference>
<evidence type="ECO:0000256" key="6">
    <source>
        <dbReference type="ARBA" id="ARBA00023211"/>
    </source>
</evidence>
<feature type="domain" description="Metalloenzyme" evidence="10">
    <location>
        <begin position="11"/>
        <end position="500"/>
    </location>
</feature>
<dbReference type="Proteomes" id="UP001304683">
    <property type="component" value="Chromosome"/>
</dbReference>
<dbReference type="InterPro" id="IPR011258">
    <property type="entry name" value="BPG-indep_PGM_N"/>
</dbReference>
<comment type="catalytic activity">
    <reaction evidence="1 8">
        <text>(2R)-2-phosphoglycerate = (2R)-3-phosphoglycerate</text>
        <dbReference type="Rhea" id="RHEA:15901"/>
        <dbReference type="ChEBI" id="CHEBI:58272"/>
        <dbReference type="ChEBI" id="CHEBI:58289"/>
        <dbReference type="EC" id="5.4.2.12"/>
    </reaction>
</comment>
<evidence type="ECO:0000256" key="3">
    <source>
        <dbReference type="ARBA" id="ARBA00008819"/>
    </source>
</evidence>
<evidence type="ECO:0000256" key="8">
    <source>
        <dbReference type="HAMAP-Rule" id="MF_01038"/>
    </source>
</evidence>
<comment type="pathway">
    <text evidence="2 8">Carbohydrate degradation; glycolysis; pyruvate from D-glyceraldehyde 3-phosphate: step 3/5.</text>
</comment>
<comment type="subunit">
    <text evidence="8">Monomer.</text>
</comment>
<feature type="binding site" evidence="8">
    <location>
        <position position="185"/>
    </location>
    <ligand>
        <name>substrate</name>
    </ligand>
</feature>
<reference evidence="12 13" key="1">
    <citation type="submission" date="2023-08" db="EMBL/GenBank/DDBJ databases">
        <title>Genome sequence of Thermaerobacter compostii strain Ins1, a spore-forming filamentous bacterium isolated from a deep geothermal reservoir.</title>
        <authorList>
            <person name="Bregnard D."/>
            <person name="Gonzalez D."/>
            <person name="Junier P."/>
        </authorList>
    </citation>
    <scope>NUCLEOTIDE SEQUENCE [LARGE SCALE GENOMIC DNA]</scope>
    <source>
        <strain evidence="12 13">Ins1</strain>
    </source>
</reference>
<evidence type="ECO:0000256" key="5">
    <source>
        <dbReference type="ARBA" id="ARBA00023152"/>
    </source>
</evidence>
<evidence type="ECO:0000259" key="10">
    <source>
        <dbReference type="Pfam" id="PF01676"/>
    </source>
</evidence>
<dbReference type="Pfam" id="PF06415">
    <property type="entry name" value="iPGM_N"/>
    <property type="match status" value="1"/>
</dbReference>
<feature type="binding site" evidence="8">
    <location>
        <position position="191"/>
    </location>
    <ligand>
        <name>substrate</name>
    </ligand>
</feature>
<evidence type="ECO:0000313" key="13">
    <source>
        <dbReference type="Proteomes" id="UP001304683"/>
    </source>
</evidence>
<dbReference type="RefSeq" id="WP_135224492.1">
    <property type="nucleotide sequence ID" value="NZ_CP132508.1"/>
</dbReference>
<evidence type="ECO:0000313" key="12">
    <source>
        <dbReference type="EMBL" id="WPD18983.1"/>
    </source>
</evidence>
<evidence type="ECO:0000256" key="9">
    <source>
        <dbReference type="NCBIfam" id="TIGR01307"/>
    </source>
</evidence>
<dbReference type="HAMAP" id="MF_01038">
    <property type="entry name" value="GpmI"/>
    <property type="match status" value="1"/>
</dbReference>
<dbReference type="EC" id="5.4.2.12" evidence="8 9"/>
<sequence>MTAPGTNRPRPVALIILDGWGLRAEREHNAVALADTPVMDELWAAWPHSQLEASGEAVGLPRGLMGNSNVGHLNLGAGRIVYQDIVRISRAIADGSFFTNEALVGAARRARARGGRLHLIGLVSDGGVHADLEHLLALLELGRREAVETVVHAFTDGRDTPPTSAPGYLRRVEAAGGRIATVVGRYYAMDRDKRWDRTERAYRALVLGEGHRAPSALAAVEQAYARGQTDEFIEPVVVTDADGRPLPRITARDETVFFNFRADRARQLARALADPGFDAFRRPEGIGPLPLTQMTEYDEEFPLPTAFPPVYLKETFGEVVARAGLRQLRIAETEKYAHVTYFFNGREETPFPGEERVLIPSPKVATYDLKPEMSAPEVTERVVAEIDSGRFDAVVLNFANPDMVGHTGVLEAAIRACATVDRCLGRVLEAIRRQGGAALVLADHGNAEIMVDPDTGEPHTAHTTSPVPCILVDPRHRHARLRDGILADAAPTLLELMGLEPPDAMTGRSLIAGR</sequence>
<feature type="binding site" evidence="8">
    <location>
        <position position="462"/>
    </location>
    <ligand>
        <name>Mn(2+)</name>
        <dbReference type="ChEBI" id="CHEBI:29035"/>
        <label>1</label>
    </ligand>
</feature>
<dbReference type="GO" id="GO:0004619">
    <property type="term" value="F:phosphoglycerate mutase activity"/>
    <property type="evidence" value="ECO:0007669"/>
    <property type="project" value="UniProtKB-EC"/>
</dbReference>